<dbReference type="InterPro" id="IPR038606">
    <property type="entry name" value="To_sf"/>
</dbReference>
<evidence type="ECO:0000313" key="1">
    <source>
        <dbReference type="EMBL" id="GFR27888.1"/>
    </source>
</evidence>
<dbReference type="PANTHER" id="PTHR11008:SF9">
    <property type="entry name" value="PROTEIN TAKEOUT-LIKE PROTEIN"/>
    <property type="match status" value="1"/>
</dbReference>
<gene>
    <name evidence="1" type="primary">AVEN_83863_1</name>
    <name evidence="1" type="ORF">TNCT_162441</name>
</gene>
<name>A0A8X6HQV5_TRICU</name>
<evidence type="ECO:0000313" key="2">
    <source>
        <dbReference type="Proteomes" id="UP000887116"/>
    </source>
</evidence>
<proteinExistence type="predicted"/>
<reference evidence="1" key="1">
    <citation type="submission" date="2020-07" db="EMBL/GenBank/DDBJ databases">
        <title>Multicomponent nature underlies the extraordinary mechanical properties of spider dragline silk.</title>
        <authorList>
            <person name="Kono N."/>
            <person name="Nakamura H."/>
            <person name="Mori M."/>
            <person name="Yoshida Y."/>
            <person name="Ohtoshi R."/>
            <person name="Malay A.D."/>
            <person name="Moran D.A.P."/>
            <person name="Tomita M."/>
            <person name="Numata K."/>
            <person name="Arakawa K."/>
        </authorList>
    </citation>
    <scope>NUCLEOTIDE SEQUENCE</scope>
</reference>
<dbReference type="InterPro" id="IPR010562">
    <property type="entry name" value="Haemolymph_juvenile_hormone-bd"/>
</dbReference>
<dbReference type="Pfam" id="PF06585">
    <property type="entry name" value="JHBP"/>
    <property type="match status" value="1"/>
</dbReference>
<protein>
    <submittedName>
        <fullName evidence="1">Uncharacterized protein</fullName>
    </submittedName>
</protein>
<keyword evidence="2" id="KW-1185">Reference proteome</keyword>
<dbReference type="EMBL" id="BMAO01019030">
    <property type="protein sequence ID" value="GFR27888.1"/>
    <property type="molecule type" value="Genomic_DNA"/>
</dbReference>
<accession>A0A8X6HQV5</accession>
<organism evidence="1 2">
    <name type="scientific">Trichonephila clavata</name>
    <name type="common">Joro spider</name>
    <name type="synonym">Nephila clavata</name>
    <dbReference type="NCBI Taxonomy" id="2740835"/>
    <lineage>
        <taxon>Eukaryota</taxon>
        <taxon>Metazoa</taxon>
        <taxon>Ecdysozoa</taxon>
        <taxon>Arthropoda</taxon>
        <taxon>Chelicerata</taxon>
        <taxon>Arachnida</taxon>
        <taxon>Araneae</taxon>
        <taxon>Araneomorphae</taxon>
        <taxon>Entelegynae</taxon>
        <taxon>Araneoidea</taxon>
        <taxon>Nephilidae</taxon>
        <taxon>Trichonephila</taxon>
    </lineage>
</organism>
<dbReference type="Proteomes" id="UP000887116">
    <property type="component" value="Unassembled WGS sequence"/>
</dbReference>
<dbReference type="PANTHER" id="PTHR11008">
    <property type="entry name" value="PROTEIN TAKEOUT-LIKE PROTEIN"/>
    <property type="match status" value="1"/>
</dbReference>
<dbReference type="AlphaFoldDB" id="A0A8X6HQV5"/>
<sequence length="248" mass="27707">MNTVVSGEESDITGEEAEEYDEKLSEFIKEILENFREQMPEGIPDIGIPPIDPLVIPDIDENIDDGIARMVLRMRDINILGISKFHIVDLKADLEKGFANFSISLPELTASGDCFMNGKILGIFPINSDGPFNINVTEVKIEGFGDLNVTTGGETRVHMNDLKLSLIFGPLEIDFKSLLGGGRWTQMLIRIFSGLGPKIFMHFHTEAMVELNKALLKLINQELDKGTLNELINLIPMAFPKQVKIKFM</sequence>
<dbReference type="Gene3D" id="3.15.10.30">
    <property type="entry name" value="Haemolymph juvenile hormone binding protein"/>
    <property type="match status" value="1"/>
</dbReference>
<dbReference type="OrthoDB" id="6380971at2759"/>
<comment type="caution">
    <text evidence="1">The sequence shown here is derived from an EMBL/GenBank/DDBJ whole genome shotgun (WGS) entry which is preliminary data.</text>
</comment>
<dbReference type="SMART" id="SM00700">
    <property type="entry name" value="JHBP"/>
    <property type="match status" value="1"/>
</dbReference>